<dbReference type="InterPro" id="IPR030395">
    <property type="entry name" value="GP_PDE_dom"/>
</dbReference>
<keyword evidence="3" id="KW-1185">Reference proteome</keyword>
<name>A0A544TIB9_9BACI</name>
<evidence type="ECO:0000259" key="1">
    <source>
        <dbReference type="PROSITE" id="PS51704"/>
    </source>
</evidence>
<comment type="caution">
    <text evidence="2">The sequence shown here is derived from an EMBL/GenBank/DDBJ whole genome shotgun (WGS) entry which is preliminary data.</text>
</comment>
<dbReference type="PROSITE" id="PS51704">
    <property type="entry name" value="GP_PDE"/>
    <property type="match status" value="1"/>
</dbReference>
<sequence>MKVYAHRGSSGTHPENTIAAFKAAAVLPIHGVEFDVHMTKDGELVVIHDESINRTSNGQGFIKDMTLTELKNYDFGSWYSAKFRGETIPTLREVLYVFKDTHHHINIELKSDIFPYEGMETKVLQMLKEYRLEERVVISSFNHEMVSNFKKLAPHIETAILFMEVMIAPHEYARLVGADSLHAYFPTALRPMGKEAIDSGKVLRVFTVNEESYADMLKQVGVHAIFTDFPERMYMCLNK</sequence>
<dbReference type="Pfam" id="PF03009">
    <property type="entry name" value="GDPD"/>
    <property type="match status" value="1"/>
</dbReference>
<dbReference type="Proteomes" id="UP000316626">
    <property type="component" value="Unassembled WGS sequence"/>
</dbReference>
<evidence type="ECO:0000313" key="2">
    <source>
        <dbReference type="EMBL" id="TQR17191.1"/>
    </source>
</evidence>
<feature type="domain" description="GP-PDE" evidence="1">
    <location>
        <begin position="1"/>
        <end position="237"/>
    </location>
</feature>
<gene>
    <name evidence="2" type="ORF">FG384_18450</name>
</gene>
<accession>A0A544TIB9</accession>
<dbReference type="InterPro" id="IPR017946">
    <property type="entry name" value="PLC-like_Pdiesterase_TIM-brl"/>
</dbReference>
<dbReference type="GO" id="GO:0006629">
    <property type="term" value="P:lipid metabolic process"/>
    <property type="evidence" value="ECO:0007669"/>
    <property type="project" value="InterPro"/>
</dbReference>
<reference evidence="2 3" key="1">
    <citation type="submission" date="2019-06" db="EMBL/GenBank/DDBJ databases">
        <title>Psychrobacillus vulpis sp. nov., a new species isolated from feces of a red fox that inhabits in The Tablas de Daimiel Natural Park, Albacete, Spain.</title>
        <authorList>
            <person name="Rodriguez M."/>
            <person name="Reina J.C."/>
            <person name="Bejar V."/>
            <person name="Llamas I."/>
        </authorList>
    </citation>
    <scope>NUCLEOTIDE SEQUENCE [LARGE SCALE GENOMIC DNA]</scope>
    <source>
        <strain evidence="2 3">Z8</strain>
    </source>
</reference>
<dbReference type="SUPFAM" id="SSF51695">
    <property type="entry name" value="PLC-like phosphodiesterases"/>
    <property type="match status" value="1"/>
</dbReference>
<dbReference type="Gene3D" id="3.20.20.190">
    <property type="entry name" value="Phosphatidylinositol (PI) phosphodiesterase"/>
    <property type="match status" value="1"/>
</dbReference>
<dbReference type="PANTHER" id="PTHR46211">
    <property type="entry name" value="GLYCEROPHOSPHORYL DIESTER PHOSPHODIESTERASE"/>
    <property type="match status" value="1"/>
</dbReference>
<dbReference type="PANTHER" id="PTHR46211:SF1">
    <property type="entry name" value="GLYCEROPHOSPHODIESTER PHOSPHODIESTERASE, CYTOPLASMIC"/>
    <property type="match status" value="1"/>
</dbReference>
<dbReference type="GO" id="GO:0008081">
    <property type="term" value="F:phosphoric diester hydrolase activity"/>
    <property type="evidence" value="ECO:0007669"/>
    <property type="project" value="InterPro"/>
</dbReference>
<organism evidence="2 3">
    <name type="scientific">Psychrobacillus vulpis</name>
    <dbReference type="NCBI Taxonomy" id="2325572"/>
    <lineage>
        <taxon>Bacteria</taxon>
        <taxon>Bacillati</taxon>
        <taxon>Bacillota</taxon>
        <taxon>Bacilli</taxon>
        <taxon>Bacillales</taxon>
        <taxon>Bacillaceae</taxon>
        <taxon>Psychrobacillus</taxon>
    </lineage>
</organism>
<dbReference type="OrthoDB" id="384721at2"/>
<protein>
    <submittedName>
        <fullName evidence="2">Glycerophosphodiester phosphodiesterase</fullName>
    </submittedName>
</protein>
<dbReference type="AlphaFoldDB" id="A0A544TIB9"/>
<dbReference type="CDD" id="cd08563">
    <property type="entry name" value="GDPD_TtGDE_like"/>
    <property type="match status" value="1"/>
</dbReference>
<proteinExistence type="predicted"/>
<evidence type="ECO:0000313" key="3">
    <source>
        <dbReference type="Proteomes" id="UP000316626"/>
    </source>
</evidence>
<dbReference type="RefSeq" id="WP_142644159.1">
    <property type="nucleotide sequence ID" value="NZ_VDGI01000030.1"/>
</dbReference>
<dbReference type="EMBL" id="VDGI01000030">
    <property type="protein sequence ID" value="TQR17191.1"/>
    <property type="molecule type" value="Genomic_DNA"/>
</dbReference>